<protein>
    <submittedName>
        <fullName evidence="1">Uncharacterized protein</fullName>
    </submittedName>
</protein>
<dbReference type="Proteomes" id="UP000887013">
    <property type="component" value="Unassembled WGS sequence"/>
</dbReference>
<gene>
    <name evidence="1" type="ORF">NPIL_405991</name>
</gene>
<proteinExistence type="predicted"/>
<dbReference type="EMBL" id="BMAW01064111">
    <property type="protein sequence ID" value="GFT43414.1"/>
    <property type="molecule type" value="Genomic_DNA"/>
</dbReference>
<name>A0A8X6P277_NEPPI</name>
<dbReference type="AlphaFoldDB" id="A0A8X6P277"/>
<reference evidence="1" key="1">
    <citation type="submission" date="2020-08" db="EMBL/GenBank/DDBJ databases">
        <title>Multicomponent nature underlies the extraordinary mechanical properties of spider dragline silk.</title>
        <authorList>
            <person name="Kono N."/>
            <person name="Nakamura H."/>
            <person name="Mori M."/>
            <person name="Yoshida Y."/>
            <person name="Ohtoshi R."/>
            <person name="Malay A.D."/>
            <person name="Moran D.A.P."/>
            <person name="Tomita M."/>
            <person name="Numata K."/>
            <person name="Arakawa K."/>
        </authorList>
    </citation>
    <scope>NUCLEOTIDE SEQUENCE</scope>
</reference>
<comment type="caution">
    <text evidence="1">The sequence shown here is derived from an EMBL/GenBank/DDBJ whole genome shotgun (WGS) entry which is preliminary data.</text>
</comment>
<sequence length="105" mass="12246">MDEATIKKMRGRAKSALTRIINFFSELLSKSELLSRTERLDDIFKDFDHYDAMLHEELSEIEEFEEKYFEIKAKYQSDVDTLNSSSVMNASSITSENCIINELYS</sequence>
<evidence type="ECO:0000313" key="2">
    <source>
        <dbReference type="Proteomes" id="UP000887013"/>
    </source>
</evidence>
<accession>A0A8X6P277</accession>
<organism evidence="1 2">
    <name type="scientific">Nephila pilipes</name>
    <name type="common">Giant wood spider</name>
    <name type="synonym">Nephila maculata</name>
    <dbReference type="NCBI Taxonomy" id="299642"/>
    <lineage>
        <taxon>Eukaryota</taxon>
        <taxon>Metazoa</taxon>
        <taxon>Ecdysozoa</taxon>
        <taxon>Arthropoda</taxon>
        <taxon>Chelicerata</taxon>
        <taxon>Arachnida</taxon>
        <taxon>Araneae</taxon>
        <taxon>Araneomorphae</taxon>
        <taxon>Entelegynae</taxon>
        <taxon>Araneoidea</taxon>
        <taxon>Nephilidae</taxon>
        <taxon>Nephila</taxon>
    </lineage>
</organism>
<evidence type="ECO:0000313" key="1">
    <source>
        <dbReference type="EMBL" id="GFT43414.1"/>
    </source>
</evidence>
<keyword evidence="2" id="KW-1185">Reference proteome</keyword>